<dbReference type="InterPro" id="IPR055557">
    <property type="entry name" value="DUF7133"/>
</dbReference>
<dbReference type="PANTHER" id="PTHR33546:SF1">
    <property type="entry name" value="LARGE, MULTIFUNCTIONAL SECRETED PROTEIN"/>
    <property type="match status" value="1"/>
</dbReference>
<evidence type="ECO:0000313" key="3">
    <source>
        <dbReference type="Proteomes" id="UP000326921"/>
    </source>
</evidence>
<accession>A0A5Q0QEV7</accession>
<feature type="domain" description="DUF7133" evidence="1">
    <location>
        <begin position="74"/>
        <end position="226"/>
    </location>
</feature>
<dbReference type="Pfam" id="PF23500">
    <property type="entry name" value="DUF7133"/>
    <property type="match status" value="1"/>
</dbReference>
<proteinExistence type="predicted"/>
<keyword evidence="3" id="KW-1185">Reference proteome</keyword>
<name>A0A5Q0QEV7_9SPHI</name>
<sequence length="495" mass="55625">MKSLYYYLLCVTTLLASCGENYSDESEVYYIDSISTPEGLTAEVAALDAMPDGRIVASFMRGEIMIYNPQTKEWKLFASGLHEPLGIKVINDKEMLVMQLPELTLLKDTDADGLADEFQTVYDGFGMTGNYHEFTYGPVEDKNGNLYIALNSSSSGGGISNELRGDTLMIGKSKTDIAMFSVVPYRGWVMKIDKQLNVTPFASGFRSPNGIALDAKDRLYVTENQGDWVASSPLYHVEEGKHYGHPASLVWSKGWDSGNPFELSVDQLDSMRVKPTIIFPHNLLANSPTQPILIKNNQKLKDFEGQFIIGEMSSERLVRVMLEEVNGVMQGAATIFIEGNGLRKGNNRLVFSPNGDLWIGQADHGWLGDRGIQRIRFTGKPAFDVKDVKIKKDGFELNFTQEVAEEAVLPIDSLVKIRRYKYHYHKKYGSDQIDVAAIPIEKADWSNSRRKLNLKLDQLEKGYVYEIALDKLNNEGLKDSIQNKLIMYTVKELPH</sequence>
<dbReference type="PANTHER" id="PTHR33546">
    <property type="entry name" value="LARGE, MULTIFUNCTIONAL SECRETED PROTEIN-RELATED"/>
    <property type="match status" value="1"/>
</dbReference>
<dbReference type="SUPFAM" id="SSF63829">
    <property type="entry name" value="Calcium-dependent phosphotriesterase"/>
    <property type="match status" value="1"/>
</dbReference>
<protein>
    <recommendedName>
        <fullName evidence="1">DUF7133 domain-containing protein</fullName>
    </recommendedName>
</protein>
<dbReference type="Gene3D" id="2.120.10.30">
    <property type="entry name" value="TolB, C-terminal domain"/>
    <property type="match status" value="1"/>
</dbReference>
<dbReference type="RefSeq" id="WP_153512651.1">
    <property type="nucleotide sequence ID" value="NZ_CP045652.1"/>
</dbReference>
<gene>
    <name evidence="2" type="ORF">GFH32_16505</name>
</gene>
<dbReference type="Proteomes" id="UP000326921">
    <property type="component" value="Chromosome"/>
</dbReference>
<dbReference type="EMBL" id="CP045652">
    <property type="protein sequence ID" value="QGA27824.1"/>
    <property type="molecule type" value="Genomic_DNA"/>
</dbReference>
<dbReference type="PROSITE" id="PS51257">
    <property type="entry name" value="PROKAR_LIPOPROTEIN"/>
    <property type="match status" value="1"/>
</dbReference>
<reference evidence="2 3" key="1">
    <citation type="submission" date="2019-10" db="EMBL/GenBank/DDBJ databases">
        <authorList>
            <person name="Dong K."/>
        </authorList>
    </citation>
    <scope>NUCLEOTIDE SEQUENCE [LARGE SCALE GENOMIC DNA]</scope>
    <source>
        <strain evidence="3">dk4302</strain>
    </source>
</reference>
<evidence type="ECO:0000259" key="1">
    <source>
        <dbReference type="Pfam" id="PF23500"/>
    </source>
</evidence>
<dbReference type="KEGG" id="sphe:GFH32_16505"/>
<dbReference type="AlphaFoldDB" id="A0A5Q0QEV7"/>
<evidence type="ECO:0000313" key="2">
    <source>
        <dbReference type="EMBL" id="QGA27824.1"/>
    </source>
</evidence>
<organism evidence="2 3">
    <name type="scientific">Sphingobacterium zhuxiongii</name>
    <dbReference type="NCBI Taxonomy" id="2662364"/>
    <lineage>
        <taxon>Bacteria</taxon>
        <taxon>Pseudomonadati</taxon>
        <taxon>Bacteroidota</taxon>
        <taxon>Sphingobacteriia</taxon>
        <taxon>Sphingobacteriales</taxon>
        <taxon>Sphingobacteriaceae</taxon>
        <taxon>Sphingobacterium</taxon>
    </lineage>
</organism>
<dbReference type="InterPro" id="IPR011042">
    <property type="entry name" value="6-blade_b-propeller_TolB-like"/>
</dbReference>